<dbReference type="RefSeq" id="WP_135962050.1">
    <property type="nucleotide sequence ID" value="NZ_SRXT01000001.1"/>
</dbReference>
<protein>
    <submittedName>
        <fullName evidence="2">DUF2726 domain-containing protein</fullName>
    </submittedName>
</protein>
<dbReference type="AlphaFoldDB" id="A0A4S1XGU4"/>
<organism evidence="2 3">
    <name type="scientific">Sphingomonas gei</name>
    <dbReference type="NCBI Taxonomy" id="1395960"/>
    <lineage>
        <taxon>Bacteria</taxon>
        <taxon>Pseudomonadati</taxon>
        <taxon>Pseudomonadota</taxon>
        <taxon>Alphaproteobacteria</taxon>
        <taxon>Sphingomonadales</taxon>
        <taxon>Sphingomonadaceae</taxon>
        <taxon>Sphingomonas</taxon>
    </lineage>
</organism>
<gene>
    <name evidence="2" type="ORF">E5A73_01610</name>
</gene>
<evidence type="ECO:0000313" key="2">
    <source>
        <dbReference type="EMBL" id="TGX55849.1"/>
    </source>
</evidence>
<comment type="caution">
    <text evidence="2">The sequence shown here is derived from an EMBL/GenBank/DDBJ whole genome shotgun (WGS) entry which is preliminary data.</text>
</comment>
<dbReference type="EMBL" id="SRXT01000001">
    <property type="protein sequence ID" value="TGX55849.1"/>
    <property type="molecule type" value="Genomic_DNA"/>
</dbReference>
<dbReference type="OrthoDB" id="5185462at2"/>
<dbReference type="InterPro" id="IPR024402">
    <property type="entry name" value="DUF2726"/>
</dbReference>
<sequence length="301" mass="34978">MKIVDRLLNRSEEVAFRELERIAQDNGLRVFAKTRLSDVIAKGHAHLSQREFDYFTRSHCDYVVTDDVYRPVMVVEYDGPFHVDARQQERDRIKNALLREAGLGLLRINDRHVTKSYRGMSVLRWIIEVTELMKIFDEGQRSGQIPLDEPFDPSAFDSIGDGPRFPYWLSAPATQSFHAFFKTLDPTVPHGWSSFTGRDIEGTACRLSCLYFNDHILWAKTAVRRQDLVFPHYDLLDEIDGCELGERLARFRRGDIQAATKAEFRRIFDHFCEKYSPHPTHSSGAFPFEIVWDGKDGLRYR</sequence>
<dbReference type="Proteomes" id="UP000306147">
    <property type="component" value="Unassembled WGS sequence"/>
</dbReference>
<evidence type="ECO:0000259" key="1">
    <source>
        <dbReference type="Pfam" id="PF10881"/>
    </source>
</evidence>
<accession>A0A4S1XGU4</accession>
<name>A0A4S1XGU4_9SPHN</name>
<dbReference type="Pfam" id="PF10881">
    <property type="entry name" value="DUF2726"/>
    <property type="match status" value="1"/>
</dbReference>
<proteinExistence type="predicted"/>
<reference evidence="2 3" key="1">
    <citation type="submission" date="2019-04" db="EMBL/GenBank/DDBJ databases">
        <title>Sphingomonas psychrotolerans sp. nov., isolated from soil in the Tianshan Mountains, Xinjiang, China.</title>
        <authorList>
            <person name="Luo Y."/>
            <person name="Sheng H."/>
        </authorList>
    </citation>
    <scope>NUCLEOTIDE SEQUENCE [LARGE SCALE GENOMIC DNA]</scope>
    <source>
        <strain evidence="2 3">ZFGT-11</strain>
    </source>
</reference>
<keyword evidence="3" id="KW-1185">Reference proteome</keyword>
<dbReference type="Gene3D" id="3.40.960.10">
    <property type="entry name" value="VSR Endonuclease"/>
    <property type="match status" value="1"/>
</dbReference>
<evidence type="ECO:0000313" key="3">
    <source>
        <dbReference type="Proteomes" id="UP000306147"/>
    </source>
</evidence>
<feature type="domain" description="DUF2726" evidence="1">
    <location>
        <begin position="6"/>
        <end position="113"/>
    </location>
</feature>